<keyword evidence="3" id="KW-0540">Nuclease</keyword>
<evidence type="ECO:0000259" key="2">
    <source>
        <dbReference type="Pfam" id="PF13391"/>
    </source>
</evidence>
<feature type="compositionally biased region" description="Basic and acidic residues" evidence="1">
    <location>
        <begin position="246"/>
        <end position="256"/>
    </location>
</feature>
<dbReference type="Proteomes" id="UP000224130">
    <property type="component" value="Unassembled WGS sequence"/>
</dbReference>
<comment type="caution">
    <text evidence="3">The sequence shown here is derived from an EMBL/GenBank/DDBJ whole genome shotgun (WGS) entry which is preliminary data.</text>
</comment>
<reference evidence="3 4" key="1">
    <citation type="submission" date="2017-10" db="EMBL/GenBank/DDBJ databases">
        <title>Sequencing the genomes of 1000 actinobacteria strains.</title>
        <authorList>
            <person name="Klenk H.-P."/>
        </authorList>
    </citation>
    <scope>NUCLEOTIDE SEQUENCE [LARGE SCALE GENOMIC DNA]</scope>
    <source>
        <strain evidence="3 4">DSM 21863</strain>
    </source>
</reference>
<protein>
    <submittedName>
        <fullName evidence="3">Putative restriction endonuclease</fullName>
    </submittedName>
</protein>
<evidence type="ECO:0000256" key="1">
    <source>
        <dbReference type="SAM" id="MobiDB-lite"/>
    </source>
</evidence>
<gene>
    <name evidence="3" type="ORF">ATJ88_1091</name>
</gene>
<dbReference type="RefSeq" id="WP_141538618.1">
    <property type="nucleotide sequence ID" value="NZ_PDJJ01000001.1"/>
</dbReference>
<keyword evidence="4" id="KW-1185">Reference proteome</keyword>
<feature type="region of interest" description="Disordered" evidence="1">
    <location>
        <begin position="243"/>
        <end position="272"/>
    </location>
</feature>
<dbReference type="OrthoDB" id="4464809at2"/>
<feature type="domain" description="HNH nuclease" evidence="2">
    <location>
        <begin position="172"/>
        <end position="221"/>
    </location>
</feature>
<dbReference type="InterPro" id="IPR003615">
    <property type="entry name" value="HNH_nuc"/>
</dbReference>
<dbReference type="Pfam" id="PF13391">
    <property type="entry name" value="HNH_2"/>
    <property type="match status" value="1"/>
</dbReference>
<dbReference type="GO" id="GO:0004519">
    <property type="term" value="F:endonuclease activity"/>
    <property type="evidence" value="ECO:0007669"/>
    <property type="project" value="UniProtKB-KW"/>
</dbReference>
<evidence type="ECO:0000313" key="3">
    <source>
        <dbReference type="EMBL" id="PFG42429.1"/>
    </source>
</evidence>
<keyword evidence="3" id="KW-0255">Endonuclease</keyword>
<organism evidence="3 4">
    <name type="scientific">Isoptericola jiangsuensis</name>
    <dbReference type="NCBI Taxonomy" id="548579"/>
    <lineage>
        <taxon>Bacteria</taxon>
        <taxon>Bacillati</taxon>
        <taxon>Actinomycetota</taxon>
        <taxon>Actinomycetes</taxon>
        <taxon>Micrococcales</taxon>
        <taxon>Promicromonosporaceae</taxon>
        <taxon>Isoptericola</taxon>
    </lineage>
</organism>
<proteinExistence type="predicted"/>
<keyword evidence="3" id="KW-0378">Hydrolase</keyword>
<dbReference type="AlphaFoldDB" id="A0A2A9EW92"/>
<evidence type="ECO:0000313" key="4">
    <source>
        <dbReference type="Proteomes" id="UP000224130"/>
    </source>
</evidence>
<accession>A0A2A9EW92</accession>
<name>A0A2A9EW92_9MICO</name>
<dbReference type="EMBL" id="PDJJ01000001">
    <property type="protein sequence ID" value="PFG42429.1"/>
    <property type="molecule type" value="Genomic_DNA"/>
</dbReference>
<sequence length="272" mass="30531">MTDWLYPVNPRTETWGYETDDGRTIAPRDLFRSAEVERELHWHLPRRYTDFTVGDHVWVRESLPVAAVVGVGVVTSSVAPDDEGALWFGVDFDSEESRRLAAEPLVVETTTRVQSMRKATPDEIAQLHARVDVDAVDDAAGRGRIRREQLVTARQGQALFRATLLTAYAGRCAVTGSDVPATLQAAHIDRYDGASTNILENGLLLRADIHNLFDSGLLWIDEDSRVVLHPDIRKSEYRKLHGQRLRLPDDPAERPSPRRLARHRVEAAGQIS</sequence>